<protein>
    <submittedName>
        <fullName evidence="7">Zf-GRF domain-containing protein</fullName>
    </submittedName>
</protein>
<evidence type="ECO:0000313" key="8">
    <source>
        <dbReference type="Proteomes" id="UP000636479"/>
    </source>
</evidence>
<sequence length="262" mass="28569">MSSTIEVRCSTHPETQLPRRVSKSVKNPDRAYYKCAIDPCKFFKWEDEIVGLGSPFSSQNTSSQNMSPPTTPSRKRVAESELGPPAKRQSSIRSPAAQARRDAIMRATGHQTASDPHSALSPSPAPNNNTLPSWVPPRSQSMSSPTVPRTEGNSANVSPHQPESDFSEAESGRSRGNYSETIMEDLVPSGSDIASDSSELVASFTVTKRSSTDDSSLMTATHIRSLERSLKAAEMLNEAYLFNIQCLKEEIAELKQRLGEGP</sequence>
<keyword evidence="8" id="KW-1185">Reference proteome</keyword>
<feature type="region of interest" description="Disordered" evidence="5">
    <location>
        <begin position="53"/>
        <end position="175"/>
    </location>
</feature>
<dbReference type="GeneID" id="59340115"/>
<feature type="compositionally biased region" description="Polar residues" evidence="5">
    <location>
        <begin position="126"/>
        <end position="161"/>
    </location>
</feature>
<keyword evidence="2 4" id="KW-0863">Zinc-finger</keyword>
<accession>A0A8H6TDM6</accession>
<dbReference type="Proteomes" id="UP000636479">
    <property type="component" value="Unassembled WGS sequence"/>
</dbReference>
<dbReference type="RefSeq" id="XP_037225509.1">
    <property type="nucleotide sequence ID" value="XM_037357599.1"/>
</dbReference>
<dbReference type="OrthoDB" id="3024251at2759"/>
<evidence type="ECO:0000256" key="3">
    <source>
        <dbReference type="ARBA" id="ARBA00022833"/>
    </source>
</evidence>
<keyword evidence="1" id="KW-0479">Metal-binding</keyword>
<evidence type="ECO:0000256" key="2">
    <source>
        <dbReference type="ARBA" id="ARBA00022771"/>
    </source>
</evidence>
<evidence type="ECO:0000259" key="6">
    <source>
        <dbReference type="PROSITE" id="PS51999"/>
    </source>
</evidence>
<dbReference type="EMBL" id="JACAZF010000001">
    <property type="protein sequence ID" value="KAF7315486.1"/>
    <property type="molecule type" value="Genomic_DNA"/>
</dbReference>
<keyword evidence="3" id="KW-0862">Zinc</keyword>
<dbReference type="PROSITE" id="PS51999">
    <property type="entry name" value="ZF_GRF"/>
    <property type="match status" value="1"/>
</dbReference>
<name>A0A8H6TDM6_9AGAR</name>
<feature type="domain" description="GRF-type" evidence="6">
    <location>
        <begin position="9"/>
        <end position="49"/>
    </location>
</feature>
<dbReference type="AlphaFoldDB" id="A0A8H6TDM6"/>
<proteinExistence type="predicted"/>
<evidence type="ECO:0000256" key="5">
    <source>
        <dbReference type="SAM" id="MobiDB-lite"/>
    </source>
</evidence>
<organism evidence="7 8">
    <name type="scientific">Mycena indigotica</name>
    <dbReference type="NCBI Taxonomy" id="2126181"/>
    <lineage>
        <taxon>Eukaryota</taxon>
        <taxon>Fungi</taxon>
        <taxon>Dikarya</taxon>
        <taxon>Basidiomycota</taxon>
        <taxon>Agaricomycotina</taxon>
        <taxon>Agaricomycetes</taxon>
        <taxon>Agaricomycetidae</taxon>
        <taxon>Agaricales</taxon>
        <taxon>Marasmiineae</taxon>
        <taxon>Mycenaceae</taxon>
        <taxon>Mycena</taxon>
    </lineage>
</organism>
<dbReference type="GO" id="GO:0008270">
    <property type="term" value="F:zinc ion binding"/>
    <property type="evidence" value="ECO:0007669"/>
    <property type="project" value="UniProtKB-KW"/>
</dbReference>
<evidence type="ECO:0000256" key="4">
    <source>
        <dbReference type="PROSITE-ProRule" id="PRU01343"/>
    </source>
</evidence>
<dbReference type="Pfam" id="PF06839">
    <property type="entry name" value="Zn_ribbon_GRF"/>
    <property type="match status" value="1"/>
</dbReference>
<comment type="caution">
    <text evidence="7">The sequence shown here is derived from an EMBL/GenBank/DDBJ whole genome shotgun (WGS) entry which is preliminary data.</text>
</comment>
<reference evidence="7" key="1">
    <citation type="submission" date="2020-05" db="EMBL/GenBank/DDBJ databases">
        <title>Mycena genomes resolve the evolution of fungal bioluminescence.</title>
        <authorList>
            <person name="Tsai I.J."/>
        </authorList>
    </citation>
    <scope>NUCLEOTIDE SEQUENCE</scope>
    <source>
        <strain evidence="7">171206Taipei</strain>
    </source>
</reference>
<gene>
    <name evidence="7" type="ORF">MIND_00063800</name>
</gene>
<evidence type="ECO:0000313" key="7">
    <source>
        <dbReference type="EMBL" id="KAF7315486.1"/>
    </source>
</evidence>
<evidence type="ECO:0000256" key="1">
    <source>
        <dbReference type="ARBA" id="ARBA00022723"/>
    </source>
</evidence>
<feature type="compositionally biased region" description="Polar residues" evidence="5">
    <location>
        <begin position="55"/>
        <end position="68"/>
    </location>
</feature>
<dbReference type="PANTHER" id="PTHR33680:SF1">
    <property type="entry name" value="OS05G0489500 PROTEIN"/>
    <property type="match status" value="1"/>
</dbReference>
<feature type="region of interest" description="Disordered" evidence="5">
    <location>
        <begin position="1"/>
        <end position="25"/>
    </location>
</feature>
<dbReference type="PANTHER" id="PTHR33680">
    <property type="entry name" value="OS07G0190500 PROTEIN"/>
    <property type="match status" value="1"/>
</dbReference>
<dbReference type="InterPro" id="IPR010666">
    <property type="entry name" value="Znf_GRF"/>
</dbReference>